<dbReference type="CDD" id="cd12330">
    <property type="entry name" value="RRM2_Hrp1p"/>
    <property type="match status" value="1"/>
</dbReference>
<dbReference type="GO" id="GO:0006417">
    <property type="term" value="P:regulation of translation"/>
    <property type="evidence" value="ECO:0007669"/>
    <property type="project" value="TreeGrafter"/>
</dbReference>
<evidence type="ECO:0000259" key="4">
    <source>
        <dbReference type="PROSITE" id="PS50102"/>
    </source>
</evidence>
<protein>
    <recommendedName>
        <fullName evidence="4">RRM domain-containing protein</fullName>
    </recommendedName>
</protein>
<dbReference type="PROSITE" id="PS50102">
    <property type="entry name" value="RRM"/>
    <property type="match status" value="1"/>
</dbReference>
<dbReference type="InterPro" id="IPR000504">
    <property type="entry name" value="RRM_dom"/>
</dbReference>
<keyword evidence="2 3" id="KW-0694">RNA-binding</keyword>
<sequence length="263" mass="30166">MASEDKVLYAVSCTEKTFNDIHVKPYGNVLEDTCDVSTAMHCAKNGDMEDSLVHEKRIEVMGEVSTNEKQEERQTHTKRKIITPEMIRRMKIFVGGLPSGISEEEFRKYFERFGTITDVVVMQDSVTHRPRGFGFITFDSEKSVEDVMMNRFYDLNGKQVEVKRVVPKEENGAPNKLRSNNGKGTSWENFPYYNTNIIQTHPWYNNNGLYVPVPNYGWYPMPGASLSWCMPMVPMTHSCPQPFGYSFPSYPCFGGNHMPARNK</sequence>
<dbReference type="Proteomes" id="UP001386955">
    <property type="component" value="Unassembled WGS sequence"/>
</dbReference>
<proteinExistence type="predicted"/>
<name>A0AAN9RU40_PSOTE</name>
<reference evidence="5 6" key="1">
    <citation type="submission" date="2024-01" db="EMBL/GenBank/DDBJ databases">
        <title>The genomes of 5 underutilized Papilionoideae crops provide insights into root nodulation and disease resistanc.</title>
        <authorList>
            <person name="Jiang F."/>
        </authorList>
    </citation>
    <scope>NUCLEOTIDE SEQUENCE [LARGE SCALE GENOMIC DNA]</scope>
    <source>
        <strain evidence="5">DUOXIRENSHENG_FW03</strain>
        <tissue evidence="5">Leaves</tissue>
    </source>
</reference>
<dbReference type="PANTHER" id="PTHR48032">
    <property type="entry name" value="RNA-BINDING PROTEIN MUSASHI HOMOLOG RBP6"/>
    <property type="match status" value="1"/>
</dbReference>
<keyword evidence="1" id="KW-0677">Repeat</keyword>
<gene>
    <name evidence="5" type="ORF">VNO78_28932</name>
</gene>
<comment type="caution">
    <text evidence="5">The sequence shown here is derived from an EMBL/GenBank/DDBJ whole genome shotgun (WGS) entry which is preliminary data.</text>
</comment>
<feature type="domain" description="RRM" evidence="4">
    <location>
        <begin position="90"/>
        <end position="167"/>
    </location>
</feature>
<accession>A0AAN9RU40</accession>
<dbReference type="SUPFAM" id="SSF54928">
    <property type="entry name" value="RNA-binding domain, RBD"/>
    <property type="match status" value="1"/>
</dbReference>
<evidence type="ECO:0000313" key="5">
    <source>
        <dbReference type="EMBL" id="KAK7383258.1"/>
    </source>
</evidence>
<organism evidence="5 6">
    <name type="scientific">Psophocarpus tetragonolobus</name>
    <name type="common">Winged bean</name>
    <name type="synonym">Dolichos tetragonolobus</name>
    <dbReference type="NCBI Taxonomy" id="3891"/>
    <lineage>
        <taxon>Eukaryota</taxon>
        <taxon>Viridiplantae</taxon>
        <taxon>Streptophyta</taxon>
        <taxon>Embryophyta</taxon>
        <taxon>Tracheophyta</taxon>
        <taxon>Spermatophyta</taxon>
        <taxon>Magnoliopsida</taxon>
        <taxon>eudicotyledons</taxon>
        <taxon>Gunneridae</taxon>
        <taxon>Pentapetalae</taxon>
        <taxon>rosids</taxon>
        <taxon>fabids</taxon>
        <taxon>Fabales</taxon>
        <taxon>Fabaceae</taxon>
        <taxon>Papilionoideae</taxon>
        <taxon>50 kb inversion clade</taxon>
        <taxon>NPAAA clade</taxon>
        <taxon>indigoferoid/millettioid clade</taxon>
        <taxon>Phaseoleae</taxon>
        <taxon>Psophocarpus</taxon>
    </lineage>
</organism>
<dbReference type="PANTHER" id="PTHR48032:SF12">
    <property type="entry name" value="RRM DOMAIN-CONTAINING PROTEIN"/>
    <property type="match status" value="1"/>
</dbReference>
<evidence type="ECO:0000256" key="3">
    <source>
        <dbReference type="PROSITE-ProRule" id="PRU00176"/>
    </source>
</evidence>
<dbReference type="InterPro" id="IPR035979">
    <property type="entry name" value="RBD_domain_sf"/>
</dbReference>
<evidence type="ECO:0000313" key="6">
    <source>
        <dbReference type="Proteomes" id="UP001386955"/>
    </source>
</evidence>
<dbReference type="Gene3D" id="3.30.70.330">
    <property type="match status" value="1"/>
</dbReference>
<dbReference type="AlphaFoldDB" id="A0AAN9RU40"/>
<dbReference type="Pfam" id="PF00076">
    <property type="entry name" value="RRM_1"/>
    <property type="match status" value="1"/>
</dbReference>
<dbReference type="GO" id="GO:0003729">
    <property type="term" value="F:mRNA binding"/>
    <property type="evidence" value="ECO:0007669"/>
    <property type="project" value="TreeGrafter"/>
</dbReference>
<dbReference type="InterPro" id="IPR012677">
    <property type="entry name" value="Nucleotide-bd_a/b_plait_sf"/>
</dbReference>
<dbReference type="SMART" id="SM00360">
    <property type="entry name" value="RRM"/>
    <property type="match status" value="1"/>
</dbReference>
<dbReference type="EMBL" id="JAYMYS010000008">
    <property type="protein sequence ID" value="KAK7383258.1"/>
    <property type="molecule type" value="Genomic_DNA"/>
</dbReference>
<evidence type="ECO:0000256" key="1">
    <source>
        <dbReference type="ARBA" id="ARBA00022737"/>
    </source>
</evidence>
<evidence type="ECO:0000256" key="2">
    <source>
        <dbReference type="ARBA" id="ARBA00022884"/>
    </source>
</evidence>
<keyword evidence="6" id="KW-1185">Reference proteome</keyword>